<dbReference type="AlphaFoldDB" id="A0AAQ3L6B7"/>
<gene>
    <name evidence="2" type="ORF">RZN69_14670</name>
</gene>
<dbReference type="Proteomes" id="UP001304300">
    <property type="component" value="Chromosome"/>
</dbReference>
<keyword evidence="3" id="KW-1185">Reference proteome</keyword>
<feature type="signal peptide" evidence="1">
    <location>
        <begin position="1"/>
        <end position="21"/>
    </location>
</feature>
<dbReference type="KEGG" id="puo:RZN69_14670"/>
<name>A0AAQ3L6B7_9BACT</name>
<organism evidence="2 3">
    <name type="scientific">Rubellicoccus peritrichatus</name>
    <dbReference type="NCBI Taxonomy" id="3080537"/>
    <lineage>
        <taxon>Bacteria</taxon>
        <taxon>Pseudomonadati</taxon>
        <taxon>Verrucomicrobiota</taxon>
        <taxon>Opitutia</taxon>
        <taxon>Puniceicoccales</taxon>
        <taxon>Cerasicoccaceae</taxon>
        <taxon>Rubellicoccus</taxon>
    </lineage>
</organism>
<evidence type="ECO:0000313" key="2">
    <source>
        <dbReference type="EMBL" id="WOO39866.1"/>
    </source>
</evidence>
<dbReference type="RefSeq" id="WP_317831905.1">
    <property type="nucleotide sequence ID" value="NZ_CP136920.1"/>
</dbReference>
<sequence>MRFAFLFLVTLISSWRLSAQIADEAQVSFSFNCYLVGSQAKGVTVTDDPDFRRDVTYYYYDEGVPRPIDLTPGIRSKQLRYRGPETFTLYEQRPQSKPDEEIQYLPVASIKISPGQKQVMFVLIKSGASSDGLIMLPFDLDLDAIKPGYAYMFNLSHSPLICSVGSDKFKLTPLSGRSVGLSEVGKDFQLNIQCATREADEWELVYSGSQTVKKKKRYLFLLSPIGTYDRFRLIRFKL</sequence>
<proteinExistence type="predicted"/>
<evidence type="ECO:0000256" key="1">
    <source>
        <dbReference type="SAM" id="SignalP"/>
    </source>
</evidence>
<protein>
    <submittedName>
        <fullName evidence="2">Uncharacterized protein</fullName>
    </submittedName>
</protein>
<reference evidence="2 3" key="1">
    <citation type="submission" date="2023-10" db="EMBL/GenBank/DDBJ databases">
        <title>Rubellicoccus peritrichatus gen. nov., sp. nov., isolated from an algae of coral reef tank.</title>
        <authorList>
            <person name="Luo J."/>
        </authorList>
    </citation>
    <scope>NUCLEOTIDE SEQUENCE [LARGE SCALE GENOMIC DNA]</scope>
    <source>
        <strain evidence="2 3">CR14</strain>
    </source>
</reference>
<feature type="chain" id="PRO_5042909366" evidence="1">
    <location>
        <begin position="22"/>
        <end position="238"/>
    </location>
</feature>
<keyword evidence="1" id="KW-0732">Signal</keyword>
<accession>A0AAQ3L6B7</accession>
<dbReference type="EMBL" id="CP136920">
    <property type="protein sequence ID" value="WOO39866.1"/>
    <property type="molecule type" value="Genomic_DNA"/>
</dbReference>
<evidence type="ECO:0000313" key="3">
    <source>
        <dbReference type="Proteomes" id="UP001304300"/>
    </source>
</evidence>